<gene>
    <name evidence="2" type="ORF">BN381_130257</name>
</gene>
<dbReference type="PANTHER" id="PTHR43566">
    <property type="entry name" value="CONSERVED PROTEIN"/>
    <property type="match status" value="1"/>
</dbReference>
<sequence>MPAALGAGIDTVMADGDLLGRTLDTLVMAQLRPDVALMSRRTRIHHLRTKGGREEIDIVIELPGGKLIAIEARATASPTEQDARHLRWLRDRFPDRFVVGAVFHTCPDVIQMDDDTLAVPICAFWT</sequence>
<feature type="domain" description="DUF4143" evidence="1">
    <location>
        <begin position="3"/>
        <end position="73"/>
    </location>
</feature>
<dbReference type="AlphaFoldDB" id="R4YWS8"/>
<dbReference type="InterPro" id="IPR025420">
    <property type="entry name" value="DUF4143"/>
</dbReference>
<reference evidence="2 3" key="1">
    <citation type="journal article" date="2013" name="ISME J.">
        <title>Metabolic model for the filamentous 'Candidatus Microthrix parvicella' based on genomic and metagenomic analyses.</title>
        <authorList>
            <person name="Jon McIlroy S."/>
            <person name="Kristiansen R."/>
            <person name="Albertsen M."/>
            <person name="Michael Karst S."/>
            <person name="Rossetti S."/>
            <person name="Lund Nielsen J."/>
            <person name="Tandoi V."/>
            <person name="James Seviour R."/>
            <person name="Nielsen P.H."/>
        </authorList>
    </citation>
    <scope>NUCLEOTIDE SEQUENCE [LARGE SCALE GENOMIC DNA]</scope>
    <source>
        <strain evidence="2 3">RN1</strain>
    </source>
</reference>
<evidence type="ECO:0000313" key="2">
    <source>
        <dbReference type="EMBL" id="CCM62699.1"/>
    </source>
</evidence>
<accession>R4YWS8</accession>
<dbReference type="EMBL" id="CANL01000005">
    <property type="protein sequence ID" value="CCM62699.1"/>
    <property type="molecule type" value="Genomic_DNA"/>
</dbReference>
<dbReference type="HOGENOM" id="CLU_2208120_0_0_11"/>
<dbReference type="RefSeq" id="WP_012224302.1">
    <property type="nucleotide sequence ID" value="NZ_HG422565.1"/>
</dbReference>
<dbReference type="STRING" id="1229780.BN381_130257"/>
<dbReference type="eggNOG" id="COG1373">
    <property type="taxonomic scope" value="Bacteria"/>
</dbReference>
<dbReference type="Pfam" id="PF13635">
    <property type="entry name" value="DUF4143"/>
    <property type="match status" value="1"/>
</dbReference>
<protein>
    <submittedName>
        <fullName evidence="2">Putative ATP/GTP binding protein</fullName>
    </submittedName>
</protein>
<organism evidence="2 3">
    <name type="scientific">Candidatus Neomicrothrix parvicella RN1</name>
    <dbReference type="NCBI Taxonomy" id="1229780"/>
    <lineage>
        <taxon>Bacteria</taxon>
        <taxon>Bacillati</taxon>
        <taxon>Actinomycetota</taxon>
        <taxon>Acidimicrobiia</taxon>
        <taxon>Acidimicrobiales</taxon>
        <taxon>Microthrixaceae</taxon>
        <taxon>Candidatus Neomicrothrix</taxon>
    </lineage>
</organism>
<comment type="caution">
    <text evidence="2">The sequence shown here is derived from an EMBL/GenBank/DDBJ whole genome shotgun (WGS) entry which is preliminary data.</text>
</comment>
<name>R4YWS8_9ACTN</name>
<keyword evidence="3" id="KW-1185">Reference proteome</keyword>
<dbReference type="Proteomes" id="UP000018291">
    <property type="component" value="Unassembled WGS sequence"/>
</dbReference>
<dbReference type="PANTHER" id="PTHR43566:SF2">
    <property type="entry name" value="DUF4143 DOMAIN-CONTAINING PROTEIN"/>
    <property type="match status" value="1"/>
</dbReference>
<evidence type="ECO:0000313" key="3">
    <source>
        <dbReference type="Proteomes" id="UP000018291"/>
    </source>
</evidence>
<proteinExistence type="predicted"/>
<evidence type="ECO:0000259" key="1">
    <source>
        <dbReference type="Pfam" id="PF13635"/>
    </source>
</evidence>